<keyword evidence="1" id="KW-0472">Membrane</keyword>
<feature type="transmembrane region" description="Helical" evidence="1">
    <location>
        <begin position="94"/>
        <end position="114"/>
    </location>
</feature>
<comment type="caution">
    <text evidence="2">The sequence shown here is derived from an EMBL/GenBank/DDBJ whole genome shotgun (WGS) entry which is preliminary data.</text>
</comment>
<feature type="transmembrane region" description="Helical" evidence="1">
    <location>
        <begin position="120"/>
        <end position="141"/>
    </location>
</feature>
<keyword evidence="1" id="KW-0812">Transmembrane</keyword>
<gene>
    <name evidence="2" type="ORF">LCGC14_1418220</name>
</gene>
<reference evidence="2" key="1">
    <citation type="journal article" date="2015" name="Nature">
        <title>Complex archaea that bridge the gap between prokaryotes and eukaryotes.</title>
        <authorList>
            <person name="Spang A."/>
            <person name="Saw J.H."/>
            <person name="Jorgensen S.L."/>
            <person name="Zaremba-Niedzwiedzka K."/>
            <person name="Martijn J."/>
            <person name="Lind A.E."/>
            <person name="van Eijk R."/>
            <person name="Schleper C."/>
            <person name="Guy L."/>
            <person name="Ettema T.J."/>
        </authorList>
    </citation>
    <scope>NUCLEOTIDE SEQUENCE</scope>
</reference>
<sequence length="174" mass="18666">MFKKIIAVITTFFGGLLGAWGGAEGTSKSWRRSGIPALLAIVGVGARKFKTLIIGAWSGIASIGYGIPDSTDEGSTLGKFWYKIFKGNHKATDVAVKGTIGFMYALVLAIIGFFRGNLGILIITAPLAILSHVIFGGFWQIPGEIKFLGKKLTWNELLRFGTLTCAGVIQILWG</sequence>
<dbReference type="AlphaFoldDB" id="A0A0F9M7N8"/>
<keyword evidence="1" id="KW-1133">Transmembrane helix</keyword>
<protein>
    <submittedName>
        <fullName evidence="2">Uncharacterized protein</fullName>
    </submittedName>
</protein>
<name>A0A0F9M7N8_9ZZZZ</name>
<organism evidence="2">
    <name type="scientific">marine sediment metagenome</name>
    <dbReference type="NCBI Taxonomy" id="412755"/>
    <lineage>
        <taxon>unclassified sequences</taxon>
        <taxon>metagenomes</taxon>
        <taxon>ecological metagenomes</taxon>
    </lineage>
</organism>
<dbReference type="EMBL" id="LAZR01009425">
    <property type="protein sequence ID" value="KKM72670.1"/>
    <property type="molecule type" value="Genomic_DNA"/>
</dbReference>
<proteinExistence type="predicted"/>
<accession>A0A0F9M7N8</accession>
<evidence type="ECO:0000313" key="2">
    <source>
        <dbReference type="EMBL" id="KKM72670.1"/>
    </source>
</evidence>
<evidence type="ECO:0000256" key="1">
    <source>
        <dbReference type="SAM" id="Phobius"/>
    </source>
</evidence>